<dbReference type="ExpressionAtlas" id="M1BWZ9">
    <property type="expression patterns" value="baseline"/>
</dbReference>
<evidence type="ECO:0000313" key="1">
    <source>
        <dbReference type="EnsemblPlants" id="PGSC0003DMT400054862"/>
    </source>
</evidence>
<sequence>MCEPPKFQITQSGILTGSSRFTVQSSLLRLIIQNPNPIHFRILRSDLSDKDVNGKVLHFLSLIGGSFNQDTSV</sequence>
<dbReference type="EnsemblPlants" id="PGSC0003DMT400054862">
    <property type="protein sequence ID" value="PGSC0003DMT400054862"/>
    <property type="gene ID" value="PGSC0003DMG400021296"/>
</dbReference>
<accession>M1BWZ9</accession>
<reference evidence="1" key="2">
    <citation type="submission" date="2015-06" db="UniProtKB">
        <authorList>
            <consortium name="EnsemblPlants"/>
        </authorList>
    </citation>
    <scope>IDENTIFICATION</scope>
    <source>
        <strain evidence="1">DM1-3 516 R44</strain>
    </source>
</reference>
<gene>
    <name evidence="1" type="primary">LOC107063162</name>
</gene>
<evidence type="ECO:0000313" key="2">
    <source>
        <dbReference type="Proteomes" id="UP000011115"/>
    </source>
</evidence>
<name>M1BWZ9_SOLTU</name>
<dbReference type="Proteomes" id="UP000011115">
    <property type="component" value="Unassembled WGS sequence"/>
</dbReference>
<dbReference type="OrthoDB" id="1607513at2759"/>
<dbReference type="Gramene" id="PGSC0003DMT400054862">
    <property type="protein sequence ID" value="PGSC0003DMT400054862"/>
    <property type="gene ID" value="PGSC0003DMG400021296"/>
</dbReference>
<keyword evidence="2" id="KW-1185">Reference proteome</keyword>
<protein>
    <submittedName>
        <fullName evidence="1">Ac transposase</fullName>
    </submittedName>
</protein>
<dbReference type="HOGENOM" id="CLU_2709636_0_0_1"/>
<reference evidence="2" key="1">
    <citation type="journal article" date="2011" name="Nature">
        <title>Genome sequence and analysis of the tuber crop potato.</title>
        <authorList>
            <consortium name="The Potato Genome Sequencing Consortium"/>
        </authorList>
    </citation>
    <scope>NUCLEOTIDE SEQUENCE [LARGE SCALE GENOMIC DNA]</scope>
    <source>
        <strain evidence="2">cv. DM1-3 516 R44</strain>
    </source>
</reference>
<organism evidence="1 2">
    <name type="scientific">Solanum tuberosum</name>
    <name type="common">Potato</name>
    <dbReference type="NCBI Taxonomy" id="4113"/>
    <lineage>
        <taxon>Eukaryota</taxon>
        <taxon>Viridiplantae</taxon>
        <taxon>Streptophyta</taxon>
        <taxon>Embryophyta</taxon>
        <taxon>Tracheophyta</taxon>
        <taxon>Spermatophyta</taxon>
        <taxon>Magnoliopsida</taxon>
        <taxon>eudicotyledons</taxon>
        <taxon>Gunneridae</taxon>
        <taxon>Pentapetalae</taxon>
        <taxon>asterids</taxon>
        <taxon>lamiids</taxon>
        <taxon>Solanales</taxon>
        <taxon>Solanaceae</taxon>
        <taxon>Solanoideae</taxon>
        <taxon>Solaneae</taxon>
        <taxon>Solanum</taxon>
    </lineage>
</organism>
<proteinExistence type="predicted"/>
<dbReference type="AlphaFoldDB" id="M1BWZ9"/>